<evidence type="ECO:0000256" key="1">
    <source>
        <dbReference type="SAM" id="MobiDB-lite"/>
    </source>
</evidence>
<keyword evidence="3" id="KW-1185">Reference proteome</keyword>
<sequence>MGKKLLQKVEKPLQKRKRPLNLRRSQSHNSSLLVKNIKCATRSLQKDIVSFSVAARKDYPADQLPKKLIDLYSEFDKEVDTIRAALVEAKKKE</sequence>
<dbReference type="AlphaFoldDB" id="A0A6H5GJ14"/>
<protein>
    <submittedName>
        <fullName evidence="2">Uncharacterized protein</fullName>
    </submittedName>
</protein>
<dbReference type="EMBL" id="CADCXU010014140">
    <property type="protein sequence ID" value="CAB0003894.1"/>
    <property type="molecule type" value="Genomic_DNA"/>
</dbReference>
<name>A0A6H5GJ14_9HEMI</name>
<proteinExistence type="predicted"/>
<reference evidence="2 3" key="1">
    <citation type="submission" date="2020-02" db="EMBL/GenBank/DDBJ databases">
        <authorList>
            <person name="Ferguson B K."/>
        </authorList>
    </citation>
    <scope>NUCLEOTIDE SEQUENCE [LARGE SCALE GENOMIC DNA]</scope>
</reference>
<accession>A0A6H5GJ14</accession>
<evidence type="ECO:0000313" key="2">
    <source>
        <dbReference type="EMBL" id="CAB0003894.1"/>
    </source>
</evidence>
<gene>
    <name evidence="2" type="ORF">NTEN_LOCUS9371</name>
</gene>
<evidence type="ECO:0000313" key="3">
    <source>
        <dbReference type="Proteomes" id="UP000479000"/>
    </source>
</evidence>
<dbReference type="Proteomes" id="UP000479000">
    <property type="component" value="Unassembled WGS sequence"/>
</dbReference>
<organism evidence="2 3">
    <name type="scientific">Nesidiocoris tenuis</name>
    <dbReference type="NCBI Taxonomy" id="355587"/>
    <lineage>
        <taxon>Eukaryota</taxon>
        <taxon>Metazoa</taxon>
        <taxon>Ecdysozoa</taxon>
        <taxon>Arthropoda</taxon>
        <taxon>Hexapoda</taxon>
        <taxon>Insecta</taxon>
        <taxon>Pterygota</taxon>
        <taxon>Neoptera</taxon>
        <taxon>Paraneoptera</taxon>
        <taxon>Hemiptera</taxon>
        <taxon>Heteroptera</taxon>
        <taxon>Panheteroptera</taxon>
        <taxon>Cimicomorpha</taxon>
        <taxon>Miridae</taxon>
        <taxon>Dicyphina</taxon>
        <taxon>Nesidiocoris</taxon>
    </lineage>
</organism>
<feature type="region of interest" description="Disordered" evidence="1">
    <location>
        <begin position="1"/>
        <end position="27"/>
    </location>
</feature>